<dbReference type="Proteomes" id="UP000054279">
    <property type="component" value="Unassembled WGS sequence"/>
</dbReference>
<reference evidence="2 3" key="1">
    <citation type="submission" date="2014-06" db="EMBL/GenBank/DDBJ databases">
        <title>Evolutionary Origins and Diversification of the Mycorrhizal Mutualists.</title>
        <authorList>
            <consortium name="DOE Joint Genome Institute"/>
            <consortium name="Mycorrhizal Genomics Consortium"/>
            <person name="Kohler A."/>
            <person name="Kuo A."/>
            <person name="Nagy L.G."/>
            <person name="Floudas D."/>
            <person name="Copeland A."/>
            <person name="Barry K.W."/>
            <person name="Cichocki N."/>
            <person name="Veneault-Fourrey C."/>
            <person name="LaButti K."/>
            <person name="Lindquist E.A."/>
            <person name="Lipzen A."/>
            <person name="Lundell T."/>
            <person name="Morin E."/>
            <person name="Murat C."/>
            <person name="Riley R."/>
            <person name="Ohm R."/>
            <person name="Sun H."/>
            <person name="Tunlid A."/>
            <person name="Henrissat B."/>
            <person name="Grigoriev I.V."/>
            <person name="Hibbett D.S."/>
            <person name="Martin F."/>
        </authorList>
    </citation>
    <scope>NUCLEOTIDE SEQUENCE [LARGE SCALE GENOMIC DNA]</scope>
    <source>
        <strain evidence="2 3">SS14</strain>
    </source>
</reference>
<dbReference type="OrthoDB" id="3268127at2759"/>
<feature type="compositionally biased region" description="Polar residues" evidence="1">
    <location>
        <begin position="57"/>
        <end position="78"/>
    </location>
</feature>
<gene>
    <name evidence="2" type="ORF">M422DRAFT_48254</name>
</gene>
<proteinExistence type="predicted"/>
<name>A0A0C9VV57_SPHS4</name>
<organism evidence="2 3">
    <name type="scientific">Sphaerobolus stellatus (strain SS14)</name>
    <dbReference type="NCBI Taxonomy" id="990650"/>
    <lineage>
        <taxon>Eukaryota</taxon>
        <taxon>Fungi</taxon>
        <taxon>Dikarya</taxon>
        <taxon>Basidiomycota</taxon>
        <taxon>Agaricomycotina</taxon>
        <taxon>Agaricomycetes</taxon>
        <taxon>Phallomycetidae</taxon>
        <taxon>Geastrales</taxon>
        <taxon>Sphaerobolaceae</taxon>
        <taxon>Sphaerobolus</taxon>
    </lineage>
</organism>
<dbReference type="AlphaFoldDB" id="A0A0C9VV57"/>
<protein>
    <submittedName>
        <fullName evidence="2">Uncharacterized protein</fullName>
    </submittedName>
</protein>
<dbReference type="EMBL" id="KN837130">
    <property type="protein sequence ID" value="KIJ42415.1"/>
    <property type="molecule type" value="Genomic_DNA"/>
</dbReference>
<dbReference type="HOGENOM" id="CLU_1409630_0_0_1"/>
<accession>A0A0C9VV57</accession>
<evidence type="ECO:0000313" key="3">
    <source>
        <dbReference type="Proteomes" id="UP000054279"/>
    </source>
</evidence>
<evidence type="ECO:0000256" key="1">
    <source>
        <dbReference type="SAM" id="MobiDB-lite"/>
    </source>
</evidence>
<sequence length="193" mass="21677">MFSMDIMLPSSSPNSSPLGHRSTTSSGQWQMYRPSHSSPLSPTTNSSSAQVRRKAQFKSQGRGRTTSTAAIGDDSSQQRFLRDRFKAQCLERAKENRAKAIRMGRGSVDGSGSSDGFDIDGDSAMGDEESDIFVDDIYKRVMMNEIRRKKHSERVSFEQEFGSSIDPNMYDDMAELEQELTGKVTYRHYQAYA</sequence>
<feature type="compositionally biased region" description="Low complexity" evidence="1">
    <location>
        <begin position="34"/>
        <end position="48"/>
    </location>
</feature>
<feature type="region of interest" description="Disordered" evidence="1">
    <location>
        <begin position="1"/>
        <end position="78"/>
    </location>
</feature>
<keyword evidence="3" id="KW-1185">Reference proteome</keyword>
<evidence type="ECO:0000313" key="2">
    <source>
        <dbReference type="EMBL" id="KIJ42415.1"/>
    </source>
</evidence>